<dbReference type="InterPro" id="IPR000375">
    <property type="entry name" value="Dynamin_stalk"/>
</dbReference>
<dbReference type="InterPro" id="IPR001401">
    <property type="entry name" value="Dynamin_GTPase"/>
</dbReference>
<organism evidence="4 5">
    <name type="scientific">Hermanssonia centrifuga</name>
    <dbReference type="NCBI Taxonomy" id="98765"/>
    <lineage>
        <taxon>Eukaryota</taxon>
        <taxon>Fungi</taxon>
        <taxon>Dikarya</taxon>
        <taxon>Basidiomycota</taxon>
        <taxon>Agaricomycotina</taxon>
        <taxon>Agaricomycetes</taxon>
        <taxon>Polyporales</taxon>
        <taxon>Meruliaceae</taxon>
        <taxon>Hermanssonia</taxon>
    </lineage>
</organism>
<dbReference type="Pfam" id="PF00350">
    <property type="entry name" value="Dynamin_N"/>
    <property type="match status" value="1"/>
</dbReference>
<gene>
    <name evidence="4" type="ORF">PHLCEN_2v5524</name>
</gene>
<evidence type="ECO:0000313" key="5">
    <source>
        <dbReference type="Proteomes" id="UP000186601"/>
    </source>
</evidence>
<dbReference type="EMBL" id="MLYV02000540">
    <property type="protein sequence ID" value="PSR84236.1"/>
    <property type="molecule type" value="Genomic_DNA"/>
</dbReference>
<feature type="domain" description="GED" evidence="3">
    <location>
        <begin position="523"/>
        <end position="614"/>
    </location>
</feature>
<dbReference type="GO" id="GO:0000266">
    <property type="term" value="P:mitochondrial fission"/>
    <property type="evidence" value="ECO:0007669"/>
    <property type="project" value="TreeGrafter"/>
</dbReference>
<evidence type="ECO:0000256" key="1">
    <source>
        <dbReference type="ARBA" id="ARBA00022741"/>
    </source>
</evidence>
<dbReference type="Pfam" id="PF01031">
    <property type="entry name" value="Dynamin_M"/>
    <property type="match status" value="1"/>
</dbReference>
<dbReference type="OrthoDB" id="5061070at2759"/>
<dbReference type="InterPro" id="IPR003130">
    <property type="entry name" value="GED"/>
</dbReference>
<dbReference type="PROSITE" id="PS51388">
    <property type="entry name" value="GED"/>
    <property type="match status" value="1"/>
</dbReference>
<keyword evidence="2" id="KW-0342">GTP-binding</keyword>
<dbReference type="GO" id="GO:0016020">
    <property type="term" value="C:membrane"/>
    <property type="evidence" value="ECO:0007669"/>
    <property type="project" value="TreeGrafter"/>
</dbReference>
<sequence>MECSISASGTTTWTCQISLKLQYDGNQPRGTTTTIPFGPKILDKQHVETQIRRAQAAILSPHHAPESFLQRSVDELRDLINSDPDMKQFSRNAVVVDIEDPNGTDLFFVDLPGLIQNADQEEIDIVKDLVVDYIAEDQTIILVTIPVSDDIENQQAVKLAREADPDGTRTIGVLTKPDTLTVGAINARKKWKELLLGQSASHSLKLGYYCVRLAEDSERAGNISREAMDQRASVFFKATPPWSEVYSHDRLGIPNLVRDLSKMLMHIIEESLPRLKAELQQNLEQCLRDLDQLPTPIIVDPATEILNRITNFCRDLQDAIYGRNTNKEFIHKNRAAYQLFKLDIRETAPDFRPSEDHKKYIKPTMPDSLAETEEEFPSSLDSTKKRATMQPMDLSYVRRVIKEPIVHSRLASVSEEGRKALDEVLSREKSPLFTQNTHYLNSVYVNWLAFYKYNRHHPRQEQEEQEEQFWAYGARSARSNPSPSVSRSPDPRTVLQLLNDMGYPGLDVNDLARLHPTDGFEDELAVMADVRAYFQVSYKRIIDHVPLTIQLSLNQALADSLQGYLINELDLGKQDASQRFHDLLAEDPDNTTRRDYLESRKKQMLDIQQKLNKF</sequence>
<dbReference type="Pfam" id="PF02212">
    <property type="entry name" value="GED"/>
    <property type="match status" value="1"/>
</dbReference>
<keyword evidence="5" id="KW-1185">Reference proteome</keyword>
<protein>
    <recommendedName>
        <fullName evidence="3">GED domain-containing protein</fullName>
    </recommendedName>
</protein>
<dbReference type="Gene3D" id="3.40.50.300">
    <property type="entry name" value="P-loop containing nucleotide triphosphate hydrolases"/>
    <property type="match status" value="1"/>
</dbReference>
<dbReference type="InterPro" id="IPR045063">
    <property type="entry name" value="Dynamin_N"/>
</dbReference>
<comment type="caution">
    <text evidence="4">The sequence shown here is derived from an EMBL/GenBank/DDBJ whole genome shotgun (WGS) entry which is preliminary data.</text>
</comment>
<dbReference type="InterPro" id="IPR022812">
    <property type="entry name" value="Dynamin"/>
</dbReference>
<dbReference type="PANTHER" id="PTHR11566:SF21">
    <property type="entry name" value="DYNAMIN RELATED PROTEIN 1, ISOFORM A"/>
    <property type="match status" value="1"/>
</dbReference>
<evidence type="ECO:0000259" key="3">
    <source>
        <dbReference type="PROSITE" id="PS51388"/>
    </source>
</evidence>
<dbReference type="SMART" id="SM00053">
    <property type="entry name" value="DYNc"/>
    <property type="match status" value="1"/>
</dbReference>
<dbReference type="GO" id="GO:0005525">
    <property type="term" value="F:GTP binding"/>
    <property type="evidence" value="ECO:0007669"/>
    <property type="project" value="InterPro"/>
</dbReference>
<dbReference type="SUPFAM" id="SSF52540">
    <property type="entry name" value="P-loop containing nucleoside triphosphate hydrolases"/>
    <property type="match status" value="1"/>
</dbReference>
<dbReference type="GO" id="GO:0003924">
    <property type="term" value="F:GTPase activity"/>
    <property type="evidence" value="ECO:0007669"/>
    <property type="project" value="InterPro"/>
</dbReference>
<reference evidence="4 5" key="1">
    <citation type="submission" date="2018-02" db="EMBL/GenBank/DDBJ databases">
        <title>Genome sequence of the basidiomycete white-rot fungus Phlebia centrifuga.</title>
        <authorList>
            <person name="Granchi Z."/>
            <person name="Peng M."/>
            <person name="de Vries R.P."/>
            <person name="Hilden K."/>
            <person name="Makela M.R."/>
            <person name="Grigoriev I."/>
            <person name="Riley R."/>
        </authorList>
    </citation>
    <scope>NUCLEOTIDE SEQUENCE [LARGE SCALE GENOMIC DNA]</scope>
    <source>
        <strain evidence="4 5">FBCC195</strain>
    </source>
</reference>
<accession>A0A2R6P2A6</accession>
<dbReference type="AlphaFoldDB" id="A0A2R6P2A6"/>
<dbReference type="InterPro" id="IPR027417">
    <property type="entry name" value="P-loop_NTPase"/>
</dbReference>
<dbReference type="GO" id="GO:0005874">
    <property type="term" value="C:microtubule"/>
    <property type="evidence" value="ECO:0007669"/>
    <property type="project" value="TreeGrafter"/>
</dbReference>
<dbReference type="PANTHER" id="PTHR11566">
    <property type="entry name" value="DYNAMIN"/>
    <property type="match status" value="1"/>
</dbReference>
<dbReference type="GO" id="GO:0005739">
    <property type="term" value="C:mitochondrion"/>
    <property type="evidence" value="ECO:0007669"/>
    <property type="project" value="TreeGrafter"/>
</dbReference>
<dbReference type="GO" id="GO:0016559">
    <property type="term" value="P:peroxisome fission"/>
    <property type="evidence" value="ECO:0007669"/>
    <property type="project" value="TreeGrafter"/>
</dbReference>
<dbReference type="Proteomes" id="UP000186601">
    <property type="component" value="Unassembled WGS sequence"/>
</dbReference>
<dbReference type="GO" id="GO:0006897">
    <property type="term" value="P:endocytosis"/>
    <property type="evidence" value="ECO:0007669"/>
    <property type="project" value="TreeGrafter"/>
</dbReference>
<dbReference type="InterPro" id="IPR020850">
    <property type="entry name" value="GED_dom"/>
</dbReference>
<dbReference type="STRING" id="98765.A0A2R6P2A6"/>
<dbReference type="GO" id="GO:0048312">
    <property type="term" value="P:intracellular distribution of mitochondria"/>
    <property type="evidence" value="ECO:0007669"/>
    <property type="project" value="TreeGrafter"/>
</dbReference>
<evidence type="ECO:0000256" key="2">
    <source>
        <dbReference type="ARBA" id="ARBA00023134"/>
    </source>
</evidence>
<dbReference type="GO" id="GO:0008017">
    <property type="term" value="F:microtubule binding"/>
    <property type="evidence" value="ECO:0007669"/>
    <property type="project" value="TreeGrafter"/>
</dbReference>
<keyword evidence="1" id="KW-0547">Nucleotide-binding</keyword>
<proteinExistence type="predicted"/>
<dbReference type="Gene3D" id="1.20.120.1240">
    <property type="entry name" value="Dynamin, middle domain"/>
    <property type="match status" value="1"/>
</dbReference>
<name>A0A2R6P2A6_9APHY</name>
<evidence type="ECO:0000313" key="4">
    <source>
        <dbReference type="EMBL" id="PSR84236.1"/>
    </source>
</evidence>
<dbReference type="PRINTS" id="PR00195">
    <property type="entry name" value="DYNAMIN"/>
</dbReference>